<keyword evidence="3" id="KW-0229">DNA integration</keyword>
<sequence length="384" mass="44704">MRAKGEGSIVKYYRKGVFSGWRASIMIGYNDQGKKQFKQFYAQTQREVKQKLEDYKRKMLLGTNNGNTLTLEKWFYTWITEFRSHDLKPKSYSRYIGIYHKYIEGSSLGRVKLGVLRTTHLQRYYQTLLDQGVTPSTIEQINTKLKTCLTEGERQGYIDKNYCKLVVLPKIKRDDKIHVLTKEEQDVFLIAIQGHEMEMLFITALATGLRLGELQALHWKDINFNTHEITVNKTLQKIPIYDKDKVVKYEVVEQRPKTKNSIRTVPVPSKVIDRLKDYKLLQQDIFNQAGVSSDYVLCDAVGVPYESKRPTRTLQRLLKELGLPVIKFHDLRHTYATRLFEKGVPPKTVQVLLGHADIDTTMNIYTHVMKDQKTQAVNCIDELF</sequence>
<dbReference type="EMBL" id="CBBD010000040">
    <property type="protein sequence ID" value="CDA10502.1"/>
    <property type="molecule type" value="Genomic_DNA"/>
</dbReference>
<evidence type="ECO:0000256" key="1">
    <source>
        <dbReference type="ARBA" id="ARBA00003283"/>
    </source>
</evidence>
<dbReference type="Gene3D" id="1.10.443.10">
    <property type="entry name" value="Intergrase catalytic core"/>
    <property type="match status" value="1"/>
</dbReference>
<dbReference type="PANTHER" id="PTHR30349:SF91">
    <property type="entry name" value="INTA PROTEIN"/>
    <property type="match status" value="1"/>
</dbReference>
<name>R5Y1I9_9FIRM</name>
<organism evidence="7 8">
    <name type="scientific">Intestinibacter bartlettii CAG:1329</name>
    <dbReference type="NCBI Taxonomy" id="1263063"/>
    <lineage>
        <taxon>Bacteria</taxon>
        <taxon>Bacillati</taxon>
        <taxon>Bacillota</taxon>
        <taxon>Clostridia</taxon>
        <taxon>Peptostreptococcales</taxon>
        <taxon>Peptostreptococcaceae</taxon>
        <taxon>Intestinibacter</taxon>
    </lineage>
</organism>
<dbReference type="InterPro" id="IPR010998">
    <property type="entry name" value="Integrase_recombinase_N"/>
</dbReference>
<dbReference type="Gene3D" id="1.10.150.130">
    <property type="match status" value="1"/>
</dbReference>
<comment type="caution">
    <text evidence="7">The sequence shown here is derived from an EMBL/GenBank/DDBJ whole genome shotgun (WGS) entry which is preliminary data.</text>
</comment>
<dbReference type="CDD" id="cd01189">
    <property type="entry name" value="INT_ICEBs1_C_like"/>
    <property type="match status" value="1"/>
</dbReference>
<dbReference type="GO" id="GO:0003677">
    <property type="term" value="F:DNA binding"/>
    <property type="evidence" value="ECO:0007669"/>
    <property type="project" value="UniProtKB-KW"/>
</dbReference>
<evidence type="ECO:0000256" key="5">
    <source>
        <dbReference type="ARBA" id="ARBA00023172"/>
    </source>
</evidence>
<keyword evidence="5" id="KW-0233">DNA recombination</keyword>
<evidence type="ECO:0000256" key="2">
    <source>
        <dbReference type="ARBA" id="ARBA00008857"/>
    </source>
</evidence>
<evidence type="ECO:0000313" key="8">
    <source>
        <dbReference type="Proteomes" id="UP000017980"/>
    </source>
</evidence>
<gene>
    <name evidence="7" type="ORF">BN488_01541</name>
</gene>
<dbReference type="SUPFAM" id="SSF56349">
    <property type="entry name" value="DNA breaking-rejoining enzymes"/>
    <property type="match status" value="1"/>
</dbReference>
<dbReference type="RefSeq" id="WP_022071792.1">
    <property type="nucleotide sequence ID" value="NZ_HF999327.1"/>
</dbReference>
<dbReference type="InterPro" id="IPR013762">
    <property type="entry name" value="Integrase-like_cat_sf"/>
</dbReference>
<comment type="function">
    <text evidence="1">Site-specific tyrosine recombinase, which acts by catalyzing the cutting and rejoining of the recombining DNA molecules.</text>
</comment>
<dbReference type="PROSITE" id="PS51898">
    <property type="entry name" value="TYR_RECOMBINASE"/>
    <property type="match status" value="1"/>
</dbReference>
<dbReference type="Proteomes" id="UP000017980">
    <property type="component" value="Unassembled WGS sequence"/>
</dbReference>
<protein>
    <submittedName>
        <fullName evidence="7">Site-specific recombinase phage integrase family</fullName>
    </submittedName>
</protein>
<dbReference type="AlphaFoldDB" id="R5Y1I9"/>
<comment type="similarity">
    <text evidence="2">Belongs to the 'phage' integrase family.</text>
</comment>
<evidence type="ECO:0000313" key="7">
    <source>
        <dbReference type="EMBL" id="CDA10502.1"/>
    </source>
</evidence>
<accession>R5Y1I9</accession>
<dbReference type="InterPro" id="IPR011010">
    <property type="entry name" value="DNA_brk_join_enz"/>
</dbReference>
<dbReference type="PANTHER" id="PTHR30349">
    <property type="entry name" value="PHAGE INTEGRASE-RELATED"/>
    <property type="match status" value="1"/>
</dbReference>
<dbReference type="InterPro" id="IPR050090">
    <property type="entry name" value="Tyrosine_recombinase_XerCD"/>
</dbReference>
<evidence type="ECO:0000256" key="3">
    <source>
        <dbReference type="ARBA" id="ARBA00022908"/>
    </source>
</evidence>
<evidence type="ECO:0000256" key="4">
    <source>
        <dbReference type="ARBA" id="ARBA00023125"/>
    </source>
</evidence>
<proteinExistence type="inferred from homology"/>
<dbReference type="GO" id="GO:0006310">
    <property type="term" value="P:DNA recombination"/>
    <property type="evidence" value="ECO:0007669"/>
    <property type="project" value="UniProtKB-KW"/>
</dbReference>
<reference evidence="7" key="1">
    <citation type="submission" date="2012-11" db="EMBL/GenBank/DDBJ databases">
        <title>Dependencies among metagenomic species, viruses, plasmids and units of genetic variation.</title>
        <authorList>
            <person name="Nielsen H.B."/>
            <person name="Almeida M."/>
            <person name="Juncker A.S."/>
            <person name="Rasmussen S."/>
            <person name="Li J."/>
            <person name="Sunagawa S."/>
            <person name="Plichta D."/>
            <person name="Gautier L."/>
            <person name="Le Chatelier E."/>
            <person name="Peletier E."/>
            <person name="Bonde I."/>
            <person name="Nielsen T."/>
            <person name="Manichanh C."/>
            <person name="Arumugam M."/>
            <person name="Batto J."/>
            <person name="Santos M.B.Q.D."/>
            <person name="Blom N."/>
            <person name="Borruel N."/>
            <person name="Burgdorf K.S."/>
            <person name="Boumezbeur F."/>
            <person name="Casellas F."/>
            <person name="Dore J."/>
            <person name="Guarner F."/>
            <person name="Hansen T."/>
            <person name="Hildebrand F."/>
            <person name="Kaas R.S."/>
            <person name="Kennedy S."/>
            <person name="Kristiansen K."/>
            <person name="Kultima J.R."/>
            <person name="Leonard P."/>
            <person name="Levenez F."/>
            <person name="Lund O."/>
            <person name="Moumen B."/>
            <person name="Le Paslier D."/>
            <person name="Pons N."/>
            <person name="Pedersen O."/>
            <person name="Prifti E."/>
            <person name="Qin J."/>
            <person name="Raes J."/>
            <person name="Tap J."/>
            <person name="Tims S."/>
            <person name="Ussery D.W."/>
            <person name="Yamada T."/>
            <person name="MetaHit consortium"/>
            <person name="Renault P."/>
            <person name="Sicheritz-Ponten T."/>
            <person name="Bork P."/>
            <person name="Wang J."/>
            <person name="Brunak S."/>
            <person name="Ehrlich S.D."/>
        </authorList>
    </citation>
    <scope>NUCLEOTIDE SEQUENCE [LARGE SCALE GENOMIC DNA]</scope>
</reference>
<feature type="domain" description="Tyr recombinase" evidence="6">
    <location>
        <begin position="175"/>
        <end position="378"/>
    </location>
</feature>
<dbReference type="Pfam" id="PF00589">
    <property type="entry name" value="Phage_integrase"/>
    <property type="match status" value="1"/>
</dbReference>
<dbReference type="GO" id="GO:0015074">
    <property type="term" value="P:DNA integration"/>
    <property type="evidence" value="ECO:0007669"/>
    <property type="project" value="UniProtKB-KW"/>
</dbReference>
<dbReference type="Pfam" id="PF14659">
    <property type="entry name" value="Phage_int_SAM_3"/>
    <property type="match status" value="1"/>
</dbReference>
<dbReference type="InterPro" id="IPR002104">
    <property type="entry name" value="Integrase_catalytic"/>
</dbReference>
<keyword evidence="4" id="KW-0238">DNA-binding</keyword>
<dbReference type="InterPro" id="IPR004107">
    <property type="entry name" value="Integrase_SAM-like_N"/>
</dbReference>
<evidence type="ECO:0000259" key="6">
    <source>
        <dbReference type="PROSITE" id="PS51898"/>
    </source>
</evidence>